<proteinExistence type="predicted"/>
<keyword evidence="1" id="KW-1133">Transmembrane helix</keyword>
<feature type="transmembrane region" description="Helical" evidence="1">
    <location>
        <begin position="41"/>
        <end position="58"/>
    </location>
</feature>
<name>A0ABS4ILP1_9BACI</name>
<organism evidence="2 3">
    <name type="scientific">Virgibacillus natechei</name>
    <dbReference type="NCBI Taxonomy" id="1216297"/>
    <lineage>
        <taxon>Bacteria</taxon>
        <taxon>Bacillati</taxon>
        <taxon>Bacillota</taxon>
        <taxon>Bacilli</taxon>
        <taxon>Bacillales</taxon>
        <taxon>Bacillaceae</taxon>
        <taxon>Virgibacillus</taxon>
    </lineage>
</organism>
<dbReference type="Proteomes" id="UP001519345">
    <property type="component" value="Unassembled WGS sequence"/>
</dbReference>
<keyword evidence="1" id="KW-0472">Membrane</keyword>
<keyword evidence="3" id="KW-1185">Reference proteome</keyword>
<comment type="caution">
    <text evidence="2">The sequence shown here is derived from an EMBL/GenBank/DDBJ whole genome shotgun (WGS) entry which is preliminary data.</text>
</comment>
<evidence type="ECO:0000313" key="2">
    <source>
        <dbReference type="EMBL" id="MBP1970929.1"/>
    </source>
</evidence>
<reference evidence="2 3" key="1">
    <citation type="submission" date="2021-03" db="EMBL/GenBank/DDBJ databases">
        <title>Genomic Encyclopedia of Type Strains, Phase IV (KMG-IV): sequencing the most valuable type-strain genomes for metagenomic binning, comparative biology and taxonomic classification.</title>
        <authorList>
            <person name="Goeker M."/>
        </authorList>
    </citation>
    <scope>NUCLEOTIDE SEQUENCE [LARGE SCALE GENOMIC DNA]</scope>
    <source>
        <strain evidence="2 3">DSM 25609</strain>
    </source>
</reference>
<accession>A0ABS4ILP1</accession>
<dbReference type="EMBL" id="JAGGKX010000018">
    <property type="protein sequence ID" value="MBP1970929.1"/>
    <property type="molecule type" value="Genomic_DNA"/>
</dbReference>
<keyword evidence="1" id="KW-0812">Transmembrane</keyword>
<feature type="transmembrane region" description="Helical" evidence="1">
    <location>
        <begin position="7"/>
        <end position="29"/>
    </location>
</feature>
<protein>
    <submittedName>
        <fullName evidence="2">Uncharacterized protein</fullName>
    </submittedName>
</protein>
<gene>
    <name evidence="2" type="ORF">J2Z83_003065</name>
</gene>
<sequence length="64" mass="7621">MSENYPYYYRTWFVVFMLILFFPAGLILMWKGNKFGETSRIIISAFGLSLLYPFILRIKKQISS</sequence>
<evidence type="ECO:0000313" key="3">
    <source>
        <dbReference type="Proteomes" id="UP001519345"/>
    </source>
</evidence>
<evidence type="ECO:0000256" key="1">
    <source>
        <dbReference type="SAM" id="Phobius"/>
    </source>
</evidence>